<dbReference type="Proteomes" id="UP000186804">
    <property type="component" value="Unassembled WGS sequence"/>
</dbReference>
<comment type="caution">
    <text evidence="2">The sequence shown here is derived from an EMBL/GenBank/DDBJ whole genome shotgun (WGS) entry which is preliminary data.</text>
</comment>
<dbReference type="PANTHER" id="PTHR12150:SF13">
    <property type="entry name" value="METHYLTRANSFERASE C9ORF114-RELATED"/>
    <property type="match status" value="1"/>
</dbReference>
<dbReference type="EMBL" id="LRBS01000117">
    <property type="protein sequence ID" value="OII72313.1"/>
    <property type="molecule type" value="Genomic_DNA"/>
</dbReference>
<evidence type="ECO:0000256" key="1">
    <source>
        <dbReference type="ARBA" id="ARBA00009841"/>
    </source>
</evidence>
<dbReference type="InterPro" id="IPR029026">
    <property type="entry name" value="tRNA_m1G_MTases_N"/>
</dbReference>
<dbReference type="InterPro" id="IPR003750">
    <property type="entry name" value="Put_MeTrfase-C9orf114-like"/>
</dbReference>
<dbReference type="AlphaFoldDB" id="A0A1J4MDL0"/>
<dbReference type="GeneID" id="92365448"/>
<evidence type="ECO:0000313" key="2">
    <source>
        <dbReference type="EMBL" id="OII72313.1"/>
    </source>
</evidence>
<dbReference type="InterPro" id="IPR012340">
    <property type="entry name" value="NA-bd_OB-fold"/>
</dbReference>
<reference evidence="2 3" key="1">
    <citation type="submission" date="2016-10" db="EMBL/GenBank/DDBJ databases">
        <title>Reductive evolution of mitochondrial metabolism and differential evolution of invasion-related proteins in Cryptosporidium.</title>
        <authorList>
            <person name="Liu S."/>
            <person name="Roellig D.M."/>
            <person name="Guo Y."/>
            <person name="Li N."/>
            <person name="Frace M.A."/>
            <person name="Tang K."/>
            <person name="Zhang L."/>
            <person name="Feng Y."/>
            <person name="Xiao L."/>
        </authorList>
    </citation>
    <scope>NUCLEOTIDE SEQUENCE [LARGE SCALE GENOMIC DNA]</scope>
    <source>
        <strain evidence="2">30847</strain>
    </source>
</reference>
<dbReference type="PANTHER" id="PTHR12150">
    <property type="entry name" value="CLASS IV SAM-BINDING METHYLTRANSFERASE-RELATED"/>
    <property type="match status" value="1"/>
</dbReference>
<dbReference type="OrthoDB" id="361029at2759"/>
<dbReference type="InterPro" id="IPR029028">
    <property type="entry name" value="Alpha/beta_knot_MTases"/>
</dbReference>
<accession>A0A1J4MDL0</accession>
<name>A0A1J4MDL0_9CRYT</name>
<dbReference type="Gene3D" id="3.40.1280.10">
    <property type="match status" value="2"/>
</dbReference>
<dbReference type="CDD" id="cd18086">
    <property type="entry name" value="HsC9orf114-like"/>
    <property type="match status" value="1"/>
</dbReference>
<evidence type="ECO:0008006" key="4">
    <source>
        <dbReference type="Google" id="ProtNLM"/>
    </source>
</evidence>
<dbReference type="SUPFAM" id="SSF50249">
    <property type="entry name" value="Nucleic acid-binding proteins"/>
    <property type="match status" value="1"/>
</dbReference>
<keyword evidence="3" id="KW-1185">Reference proteome</keyword>
<sequence length="397" mass="45035">MSTEKKRNKPSSSYINQLINKRACNKPKLPSFIANNKSADILSRIPFKGTPSKCTVSVALPSSIISNAQSLELKAYLVGQIARILAIFGIDEIVVYEDKYKNIVDNSEKQSDYIGFSCSRSMEFFVKNLRYLETPQYLRKSLFKFEADLKFAGLQNPIDAPHHMRISEWLPYRQGVVVSKPRLFKGLIKSEHKKSGSWVNCGLPVEAWIDKSLPDNTRITIKMIDDSEDLHRKLCDEFSQKGKNEDSKTYFIGKVVSDETPSTKKGIYWGYKVRPANSLKSVLFNSPYKKGYDLVIGTSERGCCITDNFKLEKSPDKKSFKHLLIVFGGLSGLEDVLGDPQSLFNSNTKPEDLFDMYINICPEQKSRTIRTEEALGLTLVLLRPYILENNKILLNKG</sequence>
<proteinExistence type="inferred from homology"/>
<organism evidence="2 3">
    <name type="scientific">Cryptosporidium andersoni</name>
    <dbReference type="NCBI Taxonomy" id="117008"/>
    <lineage>
        <taxon>Eukaryota</taxon>
        <taxon>Sar</taxon>
        <taxon>Alveolata</taxon>
        <taxon>Apicomplexa</taxon>
        <taxon>Conoidasida</taxon>
        <taxon>Coccidia</taxon>
        <taxon>Eucoccidiorida</taxon>
        <taxon>Eimeriorina</taxon>
        <taxon>Cryptosporidiidae</taxon>
        <taxon>Cryptosporidium</taxon>
    </lineage>
</organism>
<dbReference type="Pfam" id="PF02598">
    <property type="entry name" value="Methyltrn_RNA_3"/>
    <property type="match status" value="1"/>
</dbReference>
<protein>
    <recommendedName>
        <fullName evidence="4">RNA methyltransferase</fullName>
    </recommendedName>
</protein>
<dbReference type="SUPFAM" id="SSF75217">
    <property type="entry name" value="alpha/beta knot"/>
    <property type="match status" value="1"/>
</dbReference>
<gene>
    <name evidence="2" type="ORF">cand_012630</name>
</gene>
<dbReference type="RefSeq" id="XP_067066908.1">
    <property type="nucleotide sequence ID" value="XM_067211500.1"/>
</dbReference>
<comment type="similarity">
    <text evidence="1">Belongs to the class IV-like SAM-binding methyltransferase superfamily.</text>
</comment>
<evidence type="ECO:0000313" key="3">
    <source>
        <dbReference type="Proteomes" id="UP000186804"/>
    </source>
</evidence>
<dbReference type="VEuPathDB" id="CryptoDB:cand_012630"/>